<keyword evidence="6" id="KW-1185">Reference proteome</keyword>
<dbReference type="Pfam" id="PF02194">
    <property type="entry name" value="PXA"/>
    <property type="match status" value="1"/>
</dbReference>
<feature type="region of interest" description="Disordered" evidence="3">
    <location>
        <begin position="1"/>
        <end position="63"/>
    </location>
</feature>
<dbReference type="GO" id="GO:0045022">
    <property type="term" value="P:early endosome to late endosome transport"/>
    <property type="evidence" value="ECO:0007669"/>
    <property type="project" value="TreeGrafter"/>
</dbReference>
<dbReference type="OrthoDB" id="5582218at2759"/>
<name>A0A319A7U6_9EURO</name>
<dbReference type="STRING" id="1450539.A0A319A7U6"/>
<feature type="domain" description="PXA" evidence="4">
    <location>
        <begin position="101"/>
        <end position="289"/>
    </location>
</feature>
<evidence type="ECO:0000313" key="5">
    <source>
        <dbReference type="EMBL" id="PYH43242.1"/>
    </source>
</evidence>
<keyword evidence="2" id="KW-0963">Cytoplasm</keyword>
<evidence type="ECO:0000256" key="3">
    <source>
        <dbReference type="SAM" id="MobiDB-lite"/>
    </source>
</evidence>
<evidence type="ECO:0000256" key="1">
    <source>
        <dbReference type="ARBA" id="ARBA00004496"/>
    </source>
</evidence>
<dbReference type="EMBL" id="KZ821245">
    <property type="protein sequence ID" value="PYH43242.1"/>
    <property type="molecule type" value="Genomic_DNA"/>
</dbReference>
<dbReference type="GO" id="GO:0005769">
    <property type="term" value="C:early endosome"/>
    <property type="evidence" value="ECO:0007669"/>
    <property type="project" value="TreeGrafter"/>
</dbReference>
<protein>
    <submittedName>
        <fullName evidence="5">PXA domain protein</fullName>
    </submittedName>
</protein>
<evidence type="ECO:0000259" key="4">
    <source>
        <dbReference type="PROSITE" id="PS51207"/>
    </source>
</evidence>
<proteinExistence type="predicted"/>
<sequence length="444" mass="48716">MTSDPLRPGLHPLSQLKAGPTTSSSKSTALSASSIPPLPASPRPSRPQLSKTPTRDDTASATSDKATVALIRRVLCPQPGNHGSASTPPPLEELLPPLTSSNELDRQLYALLAIVVKEFVLSWYSKITADQVFINELIQVIAHCTRALEQWIRETDVAQLVLDEIPALIETHISSYRLAKRQSELSELSPTLREIYHSLNPHPGLSPVRSPSNAQSIAQQEEVESIYRQLLVQGTLAILLPTEDLENVCLRTILGDIMADLILGNAVAGKISDGCFILESLTKVVDNAGRESRQEDAITAQSRQRSRLHEYGLISSREELLKGSSHPPTSVPVPDWTWQILQFGYLAYVTLRFIVVGLFRVSSTNLATSSRTSTSPTSKASETHSMCTSSTRRPVLKYRLYSMLAQLLDIPRRMPWLGGFLALLQHLILAGPGKLGDTDSVLDR</sequence>
<dbReference type="GO" id="GO:0005770">
    <property type="term" value="C:late endosome"/>
    <property type="evidence" value="ECO:0007669"/>
    <property type="project" value="TreeGrafter"/>
</dbReference>
<feature type="region of interest" description="Disordered" evidence="3">
    <location>
        <begin position="368"/>
        <end position="388"/>
    </location>
</feature>
<dbReference type="GO" id="GO:0035091">
    <property type="term" value="F:phosphatidylinositol binding"/>
    <property type="evidence" value="ECO:0007669"/>
    <property type="project" value="TreeGrafter"/>
</dbReference>
<feature type="compositionally biased region" description="Low complexity" evidence="3">
    <location>
        <begin position="21"/>
        <end position="35"/>
    </location>
</feature>
<dbReference type="InterPro" id="IPR051837">
    <property type="entry name" value="SortingNexin/PXDomain-PKLike"/>
</dbReference>
<dbReference type="AlphaFoldDB" id="A0A319A7U6"/>
<feature type="compositionally biased region" description="Low complexity" evidence="3">
    <location>
        <begin position="368"/>
        <end position="380"/>
    </location>
</feature>
<evidence type="ECO:0000256" key="2">
    <source>
        <dbReference type="ARBA" id="ARBA00022490"/>
    </source>
</evidence>
<dbReference type="GeneID" id="37071511"/>
<gene>
    <name evidence="5" type="ORF">BP01DRAFT_105997</name>
</gene>
<reference evidence="5 6" key="1">
    <citation type="submission" date="2016-12" db="EMBL/GenBank/DDBJ databases">
        <title>The genomes of Aspergillus section Nigri reveals drivers in fungal speciation.</title>
        <authorList>
            <consortium name="DOE Joint Genome Institute"/>
            <person name="Vesth T.C."/>
            <person name="Nybo J."/>
            <person name="Theobald S."/>
            <person name="Brandl J."/>
            <person name="Frisvad J.C."/>
            <person name="Nielsen K.F."/>
            <person name="Lyhne E.K."/>
            <person name="Kogle M.E."/>
            <person name="Kuo A."/>
            <person name="Riley R."/>
            <person name="Clum A."/>
            <person name="Nolan M."/>
            <person name="Lipzen A."/>
            <person name="Salamov A."/>
            <person name="Henrissat B."/>
            <person name="Wiebenga A."/>
            <person name="De Vries R.P."/>
            <person name="Grigoriev I.V."/>
            <person name="Mortensen U.H."/>
            <person name="Andersen M.R."/>
            <person name="Baker S.E."/>
        </authorList>
    </citation>
    <scope>NUCLEOTIDE SEQUENCE [LARGE SCALE GENOMIC DNA]</scope>
    <source>
        <strain evidence="5 6">JOP 1030-1</strain>
    </source>
</reference>
<dbReference type="PROSITE" id="PS51207">
    <property type="entry name" value="PXA"/>
    <property type="match status" value="1"/>
</dbReference>
<feature type="compositionally biased region" description="Pro residues" evidence="3">
    <location>
        <begin position="36"/>
        <end position="45"/>
    </location>
</feature>
<dbReference type="InterPro" id="IPR003114">
    <property type="entry name" value="Phox_assoc"/>
</dbReference>
<dbReference type="SMART" id="SM00313">
    <property type="entry name" value="PXA"/>
    <property type="match status" value="1"/>
</dbReference>
<dbReference type="RefSeq" id="XP_025429224.1">
    <property type="nucleotide sequence ID" value="XM_025570283.1"/>
</dbReference>
<dbReference type="Proteomes" id="UP000248349">
    <property type="component" value="Unassembled WGS sequence"/>
</dbReference>
<dbReference type="PANTHER" id="PTHR22999:SF23">
    <property type="entry name" value="SORTING NEXIN-16"/>
    <property type="match status" value="1"/>
</dbReference>
<organism evidence="5 6">
    <name type="scientific">Aspergillus saccharolyticus JOP 1030-1</name>
    <dbReference type="NCBI Taxonomy" id="1450539"/>
    <lineage>
        <taxon>Eukaryota</taxon>
        <taxon>Fungi</taxon>
        <taxon>Dikarya</taxon>
        <taxon>Ascomycota</taxon>
        <taxon>Pezizomycotina</taxon>
        <taxon>Eurotiomycetes</taxon>
        <taxon>Eurotiomycetidae</taxon>
        <taxon>Eurotiales</taxon>
        <taxon>Aspergillaceae</taxon>
        <taxon>Aspergillus</taxon>
        <taxon>Aspergillus subgen. Circumdati</taxon>
    </lineage>
</organism>
<evidence type="ECO:0000313" key="6">
    <source>
        <dbReference type="Proteomes" id="UP000248349"/>
    </source>
</evidence>
<accession>A0A319A7U6</accession>
<dbReference type="PANTHER" id="PTHR22999">
    <property type="entry name" value="PX SERINE/THREONINE KINASE PXK"/>
    <property type="match status" value="1"/>
</dbReference>
<comment type="subcellular location">
    <subcellularLocation>
        <location evidence="1">Cytoplasm</location>
    </subcellularLocation>
</comment>